<feature type="compositionally biased region" description="Basic residues" evidence="1">
    <location>
        <begin position="81"/>
        <end position="92"/>
    </location>
</feature>
<evidence type="ECO:0000313" key="3">
    <source>
        <dbReference type="Proteomes" id="UP000315842"/>
    </source>
</evidence>
<gene>
    <name evidence="2" type="ORF">CUD01_02700</name>
</gene>
<evidence type="ECO:0000313" key="2">
    <source>
        <dbReference type="EMBL" id="GEA79826.1"/>
    </source>
</evidence>
<evidence type="ECO:0000256" key="1">
    <source>
        <dbReference type="SAM" id="MobiDB-lite"/>
    </source>
</evidence>
<sequence length="92" mass="9898">MADLVLEPLPEGTRLVHIGAHKTGTSSVQGAFHDQRAELQAAGVQYPGADVNHALAFRALFGGRASRRRRPGSTGWGTCGRRSRRTRRAGCC</sequence>
<dbReference type="RefSeq" id="WP_141318051.1">
    <property type="nucleotide sequence ID" value="NZ_BJLP01000002.1"/>
</dbReference>
<comment type="caution">
    <text evidence="2">The sequence shown here is derived from an EMBL/GenBank/DDBJ whole genome shotgun (WGS) entry which is preliminary data.</text>
</comment>
<reference evidence="2 3" key="1">
    <citation type="submission" date="2019-06" db="EMBL/GenBank/DDBJ databases">
        <title>Whole genome shotgun sequence of Cellulomonas uda NBRC 3747.</title>
        <authorList>
            <person name="Hosoyama A."/>
            <person name="Uohara A."/>
            <person name="Ohji S."/>
            <person name="Ichikawa N."/>
        </authorList>
    </citation>
    <scope>NUCLEOTIDE SEQUENCE [LARGE SCALE GENOMIC DNA]</scope>
    <source>
        <strain evidence="2 3">NBRC 3747</strain>
    </source>
</reference>
<accession>A0A4Y3K7X9</accession>
<protein>
    <submittedName>
        <fullName evidence="2">Uncharacterized protein</fullName>
    </submittedName>
</protein>
<organism evidence="2 3">
    <name type="scientific">Cellulomonas uda</name>
    <dbReference type="NCBI Taxonomy" id="1714"/>
    <lineage>
        <taxon>Bacteria</taxon>
        <taxon>Bacillati</taxon>
        <taxon>Actinomycetota</taxon>
        <taxon>Actinomycetes</taxon>
        <taxon>Micrococcales</taxon>
        <taxon>Cellulomonadaceae</taxon>
        <taxon>Cellulomonas</taxon>
    </lineage>
</organism>
<dbReference type="EMBL" id="BJLP01000002">
    <property type="protein sequence ID" value="GEA79826.1"/>
    <property type="molecule type" value="Genomic_DNA"/>
</dbReference>
<proteinExistence type="predicted"/>
<keyword evidence="3" id="KW-1185">Reference proteome</keyword>
<dbReference type="AlphaFoldDB" id="A0A4Y3K7X9"/>
<feature type="region of interest" description="Disordered" evidence="1">
    <location>
        <begin position="66"/>
        <end position="92"/>
    </location>
</feature>
<dbReference type="Proteomes" id="UP000315842">
    <property type="component" value="Unassembled WGS sequence"/>
</dbReference>
<name>A0A4Y3K7X9_CELUD</name>